<protein>
    <recommendedName>
        <fullName evidence="4">Pescadillo homolog</fullName>
    </recommendedName>
</protein>
<evidence type="ECO:0000256" key="5">
    <source>
        <dbReference type="SAM" id="MobiDB-lite"/>
    </source>
</evidence>
<gene>
    <name evidence="7" type="ORF">BSL78_02776</name>
</gene>
<comment type="function">
    <text evidence="4">Required for maturation of ribosomal RNAs and formation of the large ribosomal subunit.</text>
</comment>
<feature type="compositionally biased region" description="Basic and acidic residues" evidence="5">
    <location>
        <begin position="532"/>
        <end position="541"/>
    </location>
</feature>
<organism evidence="7 8">
    <name type="scientific">Stichopus japonicus</name>
    <name type="common">Sea cucumber</name>
    <dbReference type="NCBI Taxonomy" id="307972"/>
    <lineage>
        <taxon>Eukaryota</taxon>
        <taxon>Metazoa</taxon>
        <taxon>Echinodermata</taxon>
        <taxon>Eleutherozoa</taxon>
        <taxon>Echinozoa</taxon>
        <taxon>Holothuroidea</taxon>
        <taxon>Aspidochirotacea</taxon>
        <taxon>Aspidochirotida</taxon>
        <taxon>Stichopodidae</taxon>
        <taxon>Apostichopus</taxon>
    </lineage>
</organism>
<dbReference type="AlphaFoldDB" id="A0A2G8LJC3"/>
<dbReference type="FunFam" id="3.40.50.10190:FF:000002">
    <property type="entry name" value="Pescadillo homolog"/>
    <property type="match status" value="1"/>
</dbReference>
<feature type="domain" description="BRCT" evidence="6">
    <location>
        <begin position="338"/>
        <end position="431"/>
    </location>
</feature>
<dbReference type="GO" id="GO:0030687">
    <property type="term" value="C:preribosome, large subunit precursor"/>
    <property type="evidence" value="ECO:0007669"/>
    <property type="project" value="UniProtKB-UniRule"/>
</dbReference>
<comment type="subcellular location">
    <subcellularLocation>
        <location evidence="4">Nucleus</location>
        <location evidence="4">Nucleolus</location>
    </subcellularLocation>
    <subcellularLocation>
        <location evidence="4">Nucleus</location>
        <location evidence="4">Nucleoplasm</location>
    </subcellularLocation>
</comment>
<feature type="compositionally biased region" description="Basic residues" evidence="5">
    <location>
        <begin position="572"/>
        <end position="581"/>
    </location>
</feature>
<evidence type="ECO:0000256" key="3">
    <source>
        <dbReference type="ARBA" id="ARBA00023242"/>
    </source>
</evidence>
<dbReference type="Proteomes" id="UP000230750">
    <property type="component" value="Unassembled WGS sequence"/>
</dbReference>
<evidence type="ECO:0000313" key="8">
    <source>
        <dbReference type="Proteomes" id="UP000230750"/>
    </source>
</evidence>
<dbReference type="GO" id="GO:0043021">
    <property type="term" value="F:ribonucleoprotein complex binding"/>
    <property type="evidence" value="ECO:0007669"/>
    <property type="project" value="UniProtKB-UniRule"/>
</dbReference>
<dbReference type="STRING" id="307972.A0A2G8LJC3"/>
<reference evidence="7 8" key="1">
    <citation type="journal article" date="2017" name="PLoS Biol.">
        <title>The sea cucumber genome provides insights into morphological evolution and visceral regeneration.</title>
        <authorList>
            <person name="Zhang X."/>
            <person name="Sun L."/>
            <person name="Yuan J."/>
            <person name="Sun Y."/>
            <person name="Gao Y."/>
            <person name="Zhang L."/>
            <person name="Li S."/>
            <person name="Dai H."/>
            <person name="Hamel J.F."/>
            <person name="Liu C."/>
            <person name="Yu Y."/>
            <person name="Liu S."/>
            <person name="Lin W."/>
            <person name="Guo K."/>
            <person name="Jin S."/>
            <person name="Xu P."/>
            <person name="Storey K.B."/>
            <person name="Huan P."/>
            <person name="Zhang T."/>
            <person name="Zhou Y."/>
            <person name="Zhang J."/>
            <person name="Lin C."/>
            <person name="Li X."/>
            <person name="Xing L."/>
            <person name="Huo D."/>
            <person name="Sun M."/>
            <person name="Wang L."/>
            <person name="Mercier A."/>
            <person name="Li F."/>
            <person name="Yang H."/>
            <person name="Xiang J."/>
        </authorList>
    </citation>
    <scope>NUCLEOTIDE SEQUENCE [LARGE SCALE GENOMIC DNA]</scope>
    <source>
        <strain evidence="7">Shaxun</strain>
        <tissue evidence="7">Muscle</tissue>
    </source>
</reference>
<dbReference type="PANTHER" id="PTHR12221">
    <property type="entry name" value="PESCADILLO - RELATED"/>
    <property type="match status" value="1"/>
</dbReference>
<comment type="caution">
    <text evidence="7">The sequence shown here is derived from an EMBL/GenBank/DDBJ whole genome shotgun (WGS) entry which is preliminary data.</text>
</comment>
<dbReference type="GO" id="GO:0005654">
    <property type="term" value="C:nucleoplasm"/>
    <property type="evidence" value="ECO:0007669"/>
    <property type="project" value="UniProtKB-SubCell"/>
</dbReference>
<dbReference type="InterPro" id="IPR001357">
    <property type="entry name" value="BRCT_dom"/>
</dbReference>
<comment type="similarity">
    <text evidence="4">Belongs to the pescadillo family.</text>
</comment>
<dbReference type="PANTHER" id="PTHR12221:SF6">
    <property type="entry name" value="PESCADILLO HOMOLOG"/>
    <property type="match status" value="1"/>
</dbReference>
<dbReference type="GO" id="GO:0070545">
    <property type="term" value="C:PeBoW complex"/>
    <property type="evidence" value="ECO:0007669"/>
    <property type="project" value="TreeGrafter"/>
</dbReference>
<feature type="compositionally biased region" description="Basic residues" evidence="5">
    <location>
        <begin position="510"/>
        <end position="520"/>
    </location>
</feature>
<dbReference type="InterPro" id="IPR010613">
    <property type="entry name" value="PES"/>
</dbReference>
<keyword evidence="2 4" id="KW-0698">rRNA processing</keyword>
<dbReference type="PROSITE" id="PS50172">
    <property type="entry name" value="BRCT"/>
    <property type="match status" value="1"/>
</dbReference>
<dbReference type="EMBL" id="MRZV01000061">
    <property type="protein sequence ID" value="PIK60280.1"/>
    <property type="molecule type" value="Genomic_DNA"/>
</dbReference>
<sequence length="598" mass="69932">MKVAGDHVMRSRFYIFVAYCIKWGSRGKGSGSCSISRYVLYSRSDTSERKCGVIAFESISFFVFLKKTILGRSWVNLSRLVRPVFNNNQGSQWTNNMRQYRSGQATSFITRGASIRKLQLNLVDFRRLCILKGIYPVQPSDMKKAGRGNKQPKTYFRTKDIQFLSHEPIIWKFRAYKTYKKKLRKAIDKREKGRISQLVRDAPRYKLDHIVKERKTGIKFEYIPLCKRLVLEFMNYIIASRSLRKIPRDVDLKIISTFSEFYITLLGFVNFQLYRSLNLHYPPKLVSITTAKANARLNAEAADEDENRTKEDEELIAGENVDTEEFKKAQEEEAKLNKFKSMFQNCKFFLSRETPREALTFVIRSFGGKVSWDKVSFIGATYDENDESITHQIVDRPEQKKQFLSRYYVQPQWVFDCVNSRMLIPVEDYFPGCDLPPHLSPFVKEKEGDYMPPERRIMLARLEGKSGRGGQRGRLGGRRKAASDGEQVAERNGREDEGSNEDEKKTPEKAKKKRKRKRKSLNVTPGEVLKTNVEEEARHQASQELKLKEMMIPKKNRYVYKKIRQKEEGRAKKGRRFANKRVKYEEEQKKQKSKQIMS</sequence>
<evidence type="ECO:0000256" key="2">
    <source>
        <dbReference type="ARBA" id="ARBA00022552"/>
    </source>
</evidence>
<dbReference type="GO" id="GO:0000466">
    <property type="term" value="P:maturation of 5.8S rRNA from tricistronic rRNA transcript (SSU-rRNA, 5.8S rRNA, LSU-rRNA)"/>
    <property type="evidence" value="ECO:0007669"/>
    <property type="project" value="UniProtKB-UniRule"/>
</dbReference>
<feature type="region of interest" description="Disordered" evidence="5">
    <location>
        <begin position="461"/>
        <end position="541"/>
    </location>
</feature>
<feature type="compositionally biased region" description="Basic and acidic residues" evidence="5">
    <location>
        <begin position="488"/>
        <end position="509"/>
    </location>
</feature>
<dbReference type="SMART" id="SM00292">
    <property type="entry name" value="BRCT"/>
    <property type="match status" value="1"/>
</dbReference>
<evidence type="ECO:0000259" key="6">
    <source>
        <dbReference type="PROSITE" id="PS50172"/>
    </source>
</evidence>
<feature type="region of interest" description="Disordered" evidence="5">
    <location>
        <begin position="563"/>
        <end position="598"/>
    </location>
</feature>
<dbReference type="Gene3D" id="3.40.50.10190">
    <property type="entry name" value="BRCT domain"/>
    <property type="match status" value="1"/>
</dbReference>
<evidence type="ECO:0000313" key="7">
    <source>
        <dbReference type="EMBL" id="PIK60280.1"/>
    </source>
</evidence>
<dbReference type="HAMAP" id="MF_03028">
    <property type="entry name" value="Pescadillo"/>
    <property type="match status" value="1"/>
</dbReference>
<dbReference type="CDD" id="cd17709">
    <property type="entry name" value="BRCT_pescadillo_like"/>
    <property type="match status" value="1"/>
</dbReference>
<keyword evidence="1 4" id="KW-0690">Ribosome biogenesis</keyword>
<keyword evidence="8" id="KW-1185">Reference proteome</keyword>
<dbReference type="Pfam" id="PF16589">
    <property type="entry name" value="BRCT_2"/>
    <property type="match status" value="1"/>
</dbReference>
<dbReference type="InterPro" id="IPR036420">
    <property type="entry name" value="BRCT_dom_sf"/>
</dbReference>
<proteinExistence type="inferred from homology"/>
<evidence type="ECO:0000256" key="1">
    <source>
        <dbReference type="ARBA" id="ARBA00022517"/>
    </source>
</evidence>
<evidence type="ECO:0000256" key="4">
    <source>
        <dbReference type="HAMAP-Rule" id="MF_03028"/>
    </source>
</evidence>
<keyword evidence="3 4" id="KW-0539">Nucleus</keyword>
<name>A0A2G8LJC3_STIJA</name>
<accession>A0A2G8LJC3</accession>
<dbReference type="GO" id="GO:0003723">
    <property type="term" value="F:RNA binding"/>
    <property type="evidence" value="ECO:0007669"/>
    <property type="project" value="TreeGrafter"/>
</dbReference>
<dbReference type="SUPFAM" id="SSF52113">
    <property type="entry name" value="BRCT domain"/>
    <property type="match status" value="1"/>
</dbReference>
<dbReference type="Pfam" id="PF06732">
    <property type="entry name" value="Pescadillo_N"/>
    <property type="match status" value="2"/>
</dbReference>
<dbReference type="GO" id="GO:0000463">
    <property type="term" value="P:maturation of LSU-rRNA from tricistronic rRNA transcript (SSU-rRNA, 5.8S rRNA, LSU-rRNA)"/>
    <property type="evidence" value="ECO:0007669"/>
    <property type="project" value="UniProtKB-UniRule"/>
</dbReference>
<dbReference type="OrthoDB" id="10264910at2759"/>